<feature type="signal peptide" evidence="1">
    <location>
        <begin position="1"/>
        <end position="19"/>
    </location>
</feature>
<sequence length="152" mass="17007">MRNFALFIMLLTPSFPIHALDTGQASPEQLLKLGSQLATHAGSSQWQQLWQRTRAAGHLQVTSGKAHFTIPQPLLPDLARQTLVQADQVETVKRTFARYRRTFPGRIIGQLDGQPLNSLCLIIDWRTLPQEQADKAHAYLGSASLMNSYPCK</sequence>
<reference evidence="2 3" key="2">
    <citation type="submission" date="2018-03" db="EMBL/GenBank/DDBJ databases">
        <title>Draft genome of Pseudomonas putida strain KH-21-114.</title>
        <authorList>
            <person name="Yoshizawa S."/>
            <person name="Khan N.H."/>
            <person name="Nishimura M."/>
            <person name="Chiura H.X."/>
            <person name="Ogura Y."/>
            <person name="Hayashi T."/>
            <person name="Kogure K."/>
        </authorList>
    </citation>
    <scope>NUCLEOTIDE SEQUENCE [LARGE SCALE GENOMIC DNA]</scope>
    <source>
        <strain evidence="2 3">KH-21-114</strain>
    </source>
</reference>
<proteinExistence type="predicted"/>
<dbReference type="Proteomes" id="UP000237230">
    <property type="component" value="Unassembled WGS sequence"/>
</dbReference>
<accession>A0A2S3X483</accession>
<dbReference type="RefSeq" id="WP_103447062.1">
    <property type="nucleotide sequence ID" value="NZ_MINH01000019.1"/>
</dbReference>
<keyword evidence="1" id="KW-0732">Signal</keyword>
<dbReference type="OrthoDB" id="7006877at2"/>
<dbReference type="AlphaFoldDB" id="A0A2S3X483"/>
<evidence type="ECO:0000256" key="1">
    <source>
        <dbReference type="SAM" id="SignalP"/>
    </source>
</evidence>
<name>A0A2S3X483_PSEPU</name>
<reference evidence="2 3" key="1">
    <citation type="submission" date="2016-08" db="EMBL/GenBank/DDBJ databases">
        <authorList>
            <person name="Seilhamer J.J."/>
        </authorList>
    </citation>
    <scope>NUCLEOTIDE SEQUENCE [LARGE SCALE GENOMIC DNA]</scope>
    <source>
        <strain evidence="2 3">KH-21-114</strain>
    </source>
</reference>
<protein>
    <submittedName>
        <fullName evidence="2">Uncharacterized protein</fullName>
    </submittedName>
</protein>
<evidence type="ECO:0000313" key="2">
    <source>
        <dbReference type="EMBL" id="POG10283.1"/>
    </source>
</evidence>
<evidence type="ECO:0000313" key="3">
    <source>
        <dbReference type="Proteomes" id="UP000237230"/>
    </source>
</evidence>
<gene>
    <name evidence="2" type="ORF">BGP84_11295</name>
</gene>
<dbReference type="EMBL" id="MINH01000019">
    <property type="protein sequence ID" value="POG10283.1"/>
    <property type="molecule type" value="Genomic_DNA"/>
</dbReference>
<organism evidence="2 3">
    <name type="scientific">Pseudomonas putida</name>
    <name type="common">Arthrobacter siderocapsulatus</name>
    <dbReference type="NCBI Taxonomy" id="303"/>
    <lineage>
        <taxon>Bacteria</taxon>
        <taxon>Pseudomonadati</taxon>
        <taxon>Pseudomonadota</taxon>
        <taxon>Gammaproteobacteria</taxon>
        <taxon>Pseudomonadales</taxon>
        <taxon>Pseudomonadaceae</taxon>
        <taxon>Pseudomonas</taxon>
    </lineage>
</organism>
<feature type="chain" id="PRO_5015449031" evidence="1">
    <location>
        <begin position="20"/>
        <end position="152"/>
    </location>
</feature>
<comment type="caution">
    <text evidence="2">The sequence shown here is derived from an EMBL/GenBank/DDBJ whole genome shotgun (WGS) entry which is preliminary data.</text>
</comment>